<dbReference type="GO" id="GO:0016787">
    <property type="term" value="F:hydrolase activity"/>
    <property type="evidence" value="ECO:0007669"/>
    <property type="project" value="UniProtKB-KW"/>
</dbReference>
<dbReference type="GO" id="GO:0003964">
    <property type="term" value="F:RNA-directed DNA polymerase activity"/>
    <property type="evidence" value="ECO:0007669"/>
    <property type="project" value="UniProtKB-KW"/>
</dbReference>
<dbReference type="InterPro" id="IPR000477">
    <property type="entry name" value="RT_dom"/>
</dbReference>
<evidence type="ECO:0000259" key="7">
    <source>
        <dbReference type="Pfam" id="PF00078"/>
    </source>
</evidence>
<evidence type="ECO:0000313" key="11">
    <source>
        <dbReference type="Proteomes" id="UP001172457"/>
    </source>
</evidence>
<dbReference type="Gene3D" id="3.30.420.10">
    <property type="entry name" value="Ribonuclease H-like superfamily/Ribonuclease H"/>
    <property type="match status" value="1"/>
</dbReference>
<protein>
    <recommendedName>
        <fullName evidence="12">Reverse transcriptase domain-containing protein</fullName>
    </recommendedName>
</protein>
<dbReference type="CDD" id="cd09274">
    <property type="entry name" value="RNase_HI_RT_Ty3"/>
    <property type="match status" value="1"/>
</dbReference>
<dbReference type="GO" id="GO:0004519">
    <property type="term" value="F:endonuclease activity"/>
    <property type="evidence" value="ECO:0007669"/>
    <property type="project" value="UniProtKB-KW"/>
</dbReference>
<dbReference type="PANTHER" id="PTHR37984">
    <property type="entry name" value="PROTEIN CBG26694"/>
    <property type="match status" value="1"/>
</dbReference>
<keyword evidence="1" id="KW-0808">Transferase</keyword>
<evidence type="ECO:0000256" key="1">
    <source>
        <dbReference type="ARBA" id="ARBA00022679"/>
    </source>
</evidence>
<dbReference type="InterPro" id="IPR036397">
    <property type="entry name" value="RNaseH_sf"/>
</dbReference>
<dbReference type="CDD" id="cd01647">
    <property type="entry name" value="RT_LTR"/>
    <property type="match status" value="1"/>
</dbReference>
<evidence type="ECO:0000313" key="10">
    <source>
        <dbReference type="EMBL" id="KAJ9562130.1"/>
    </source>
</evidence>
<keyword evidence="11" id="KW-1185">Reference proteome</keyword>
<keyword evidence="6" id="KW-0695">RNA-directed DNA polymerase</keyword>
<evidence type="ECO:0000256" key="6">
    <source>
        <dbReference type="ARBA" id="ARBA00022918"/>
    </source>
</evidence>
<evidence type="ECO:0000256" key="4">
    <source>
        <dbReference type="ARBA" id="ARBA00022759"/>
    </source>
</evidence>
<organism evidence="10 11">
    <name type="scientific">Centaurea solstitialis</name>
    <name type="common">yellow star-thistle</name>
    <dbReference type="NCBI Taxonomy" id="347529"/>
    <lineage>
        <taxon>Eukaryota</taxon>
        <taxon>Viridiplantae</taxon>
        <taxon>Streptophyta</taxon>
        <taxon>Embryophyta</taxon>
        <taxon>Tracheophyta</taxon>
        <taxon>Spermatophyta</taxon>
        <taxon>Magnoliopsida</taxon>
        <taxon>eudicotyledons</taxon>
        <taxon>Gunneridae</taxon>
        <taxon>Pentapetalae</taxon>
        <taxon>asterids</taxon>
        <taxon>campanulids</taxon>
        <taxon>Asterales</taxon>
        <taxon>Asteraceae</taxon>
        <taxon>Carduoideae</taxon>
        <taxon>Cardueae</taxon>
        <taxon>Centaureinae</taxon>
        <taxon>Centaurea</taxon>
    </lineage>
</organism>
<dbReference type="Gene3D" id="3.10.10.10">
    <property type="entry name" value="HIV Type 1 Reverse Transcriptase, subunit A, domain 1"/>
    <property type="match status" value="1"/>
</dbReference>
<keyword evidence="4" id="KW-0255">Endonuclease</keyword>
<dbReference type="PANTHER" id="PTHR37984:SF5">
    <property type="entry name" value="PROTEIN NYNRIN-LIKE"/>
    <property type="match status" value="1"/>
</dbReference>
<dbReference type="GO" id="GO:0003676">
    <property type="term" value="F:nucleic acid binding"/>
    <property type="evidence" value="ECO:0007669"/>
    <property type="project" value="InterPro"/>
</dbReference>
<evidence type="ECO:0000256" key="5">
    <source>
        <dbReference type="ARBA" id="ARBA00022801"/>
    </source>
</evidence>
<keyword evidence="3" id="KW-0540">Nuclease</keyword>
<dbReference type="EMBL" id="JARYMX010000002">
    <property type="protein sequence ID" value="KAJ9562130.1"/>
    <property type="molecule type" value="Genomic_DNA"/>
</dbReference>
<keyword evidence="5" id="KW-0378">Hydrolase</keyword>
<dbReference type="FunFam" id="3.30.70.270:FF:000020">
    <property type="entry name" value="Transposon Tf2-6 polyprotein-like Protein"/>
    <property type="match status" value="1"/>
</dbReference>
<dbReference type="InterPro" id="IPR043128">
    <property type="entry name" value="Rev_trsase/Diguanyl_cyclase"/>
</dbReference>
<name>A0AA38WQS8_9ASTR</name>
<dbReference type="InterPro" id="IPR050951">
    <property type="entry name" value="Retrovirus_Pol_polyprotein"/>
</dbReference>
<dbReference type="Gene3D" id="3.30.70.270">
    <property type="match status" value="2"/>
</dbReference>
<dbReference type="InterPro" id="IPR013103">
    <property type="entry name" value="RVT_2"/>
</dbReference>
<reference evidence="10" key="1">
    <citation type="submission" date="2023-03" db="EMBL/GenBank/DDBJ databases">
        <title>Chromosome-scale reference genome and RAD-based genetic map of yellow starthistle (Centaurea solstitialis) reveal putative structural variation and QTLs associated with invader traits.</title>
        <authorList>
            <person name="Reatini B."/>
            <person name="Cang F.A."/>
            <person name="Jiang Q."/>
            <person name="Mckibben M.T.W."/>
            <person name="Barker M.S."/>
            <person name="Rieseberg L.H."/>
            <person name="Dlugosch K.M."/>
        </authorList>
    </citation>
    <scope>NUCLEOTIDE SEQUENCE</scope>
    <source>
        <strain evidence="10">CAN-66</strain>
        <tissue evidence="10">Leaf</tissue>
    </source>
</reference>
<proteinExistence type="predicted"/>
<dbReference type="Pfam" id="PF00078">
    <property type="entry name" value="RVT_1"/>
    <property type="match status" value="1"/>
</dbReference>
<evidence type="ECO:0000259" key="9">
    <source>
        <dbReference type="Pfam" id="PF17917"/>
    </source>
</evidence>
<feature type="domain" description="Reverse transcriptase Ty1/copia-type" evidence="8">
    <location>
        <begin position="11"/>
        <end position="89"/>
    </location>
</feature>
<accession>A0AA38WQS8</accession>
<evidence type="ECO:0000256" key="2">
    <source>
        <dbReference type="ARBA" id="ARBA00022695"/>
    </source>
</evidence>
<keyword evidence="2" id="KW-0548">Nucleotidyltransferase</keyword>
<dbReference type="InterPro" id="IPR041373">
    <property type="entry name" value="RT_RNaseH"/>
</dbReference>
<dbReference type="Proteomes" id="UP001172457">
    <property type="component" value="Chromosome 2"/>
</dbReference>
<dbReference type="AlphaFoldDB" id="A0AA38WQS8"/>
<feature type="domain" description="Reverse transcriptase RNase H-like" evidence="9">
    <location>
        <begin position="443"/>
        <end position="537"/>
    </location>
</feature>
<feature type="domain" description="Reverse transcriptase" evidence="7">
    <location>
        <begin position="200"/>
        <end position="349"/>
    </location>
</feature>
<dbReference type="Pfam" id="PF07727">
    <property type="entry name" value="RVT_2"/>
    <property type="match status" value="1"/>
</dbReference>
<gene>
    <name evidence="10" type="ORF">OSB04_007290</name>
</gene>
<evidence type="ECO:0000256" key="3">
    <source>
        <dbReference type="ARBA" id="ARBA00022722"/>
    </source>
</evidence>
<comment type="caution">
    <text evidence="10">The sequence shown here is derived from an EMBL/GenBank/DDBJ whole genome shotgun (WGS) entry which is preliminary data.</text>
</comment>
<evidence type="ECO:0008006" key="12">
    <source>
        <dbReference type="Google" id="ProtNLM"/>
    </source>
</evidence>
<dbReference type="InterPro" id="IPR043502">
    <property type="entry name" value="DNA/RNA_pol_sf"/>
</dbReference>
<dbReference type="SUPFAM" id="SSF56672">
    <property type="entry name" value="DNA/RNA polymerases"/>
    <property type="match status" value="1"/>
</dbReference>
<dbReference type="Pfam" id="PF17917">
    <property type="entry name" value="RT_RNaseH"/>
    <property type="match status" value="1"/>
</dbReference>
<evidence type="ECO:0000259" key="8">
    <source>
        <dbReference type="Pfam" id="PF07727"/>
    </source>
</evidence>
<sequence length="662" mass="76010">MQEELLQFKRNKVYRLVPRPQDKSIIKTKWIFRNKKDESGLIVKNKARLVAKGYSQQEGIDYDETFAPVARIEAIRIFLAYAAHKKIKIGYFIDVFGYRSGQERNQYKAFGSALSTGPSRVRMDPVELDRRLDFGKASPVDAVPRGASSNLRGASSVKSASEIFRNILLALSAEDPSFWRKLSDLESKETVLGAKKSLNLQIYRELNKVTVKNKYPLPRIDDLFDQLQGAKFFSKIDLRSGYHQLKVREEDIPKTAFRTCYGHYEFLVMSFELTNVPAAFTDLMNRVCKPYLDKFVIVFINDILIYSRTEEDHREHLRKVLELLRHEKLYTKFSKCEFWLEEVQFLGHVVTNEGIKVDPAKIEAIKSWESPGSATEVRSFVGLAGYYCRFIKYLSSLAASLTALTRKNIKFEWKSTHKQAFNCLKEKLMSAPILSLPNGADGFVVYSDASRLGLGCVLMQEGKVIAYASRQLKVHEKNCPTHDMELAAMVFALKIWRHYLYGTKCQIYTDHKSLQYLFNQKELNMRQRHWIELLNDYDCEILYHPGKANVVADALSRKGRENQPSIVAYRITVVPEIMSEIRARQEEALSEQHLMSERLVGTSEGLGSNSKGIKCLGLFLVFKLLVLSGRRLPNSFCDLESKGGHCWMQNRIVSEITSWCLK</sequence>